<proteinExistence type="predicted"/>
<feature type="compositionally biased region" description="Low complexity" evidence="2">
    <location>
        <begin position="267"/>
        <end position="279"/>
    </location>
</feature>
<feature type="compositionally biased region" description="Basic and acidic residues" evidence="2">
    <location>
        <begin position="113"/>
        <end position="126"/>
    </location>
</feature>
<feature type="transmembrane region" description="Helical" evidence="3">
    <location>
        <begin position="1338"/>
        <end position="1355"/>
    </location>
</feature>
<feature type="compositionally biased region" description="Polar residues" evidence="2">
    <location>
        <begin position="1088"/>
        <end position="1103"/>
    </location>
</feature>
<evidence type="ECO:0000256" key="2">
    <source>
        <dbReference type="SAM" id="MobiDB-lite"/>
    </source>
</evidence>
<feature type="compositionally biased region" description="Low complexity" evidence="2">
    <location>
        <begin position="193"/>
        <end position="205"/>
    </location>
</feature>
<feature type="compositionally biased region" description="Basic and acidic residues" evidence="2">
    <location>
        <begin position="316"/>
        <end position="333"/>
    </location>
</feature>
<feature type="coiled-coil region" evidence="1">
    <location>
        <begin position="506"/>
        <end position="552"/>
    </location>
</feature>
<feature type="coiled-coil region" evidence="1">
    <location>
        <begin position="888"/>
        <end position="915"/>
    </location>
</feature>
<evidence type="ECO:0000313" key="5">
    <source>
        <dbReference type="Proteomes" id="UP000660729"/>
    </source>
</evidence>
<feature type="region of interest" description="Disordered" evidence="2">
    <location>
        <begin position="1083"/>
        <end position="1103"/>
    </location>
</feature>
<dbReference type="EMBL" id="JABCIY010000191">
    <property type="protein sequence ID" value="KAF7189330.1"/>
    <property type="molecule type" value="Genomic_DNA"/>
</dbReference>
<feature type="region of interest" description="Disordered" evidence="2">
    <location>
        <begin position="634"/>
        <end position="653"/>
    </location>
</feature>
<evidence type="ECO:0000256" key="3">
    <source>
        <dbReference type="SAM" id="Phobius"/>
    </source>
</evidence>
<feature type="region of interest" description="Disordered" evidence="2">
    <location>
        <begin position="1247"/>
        <end position="1321"/>
    </location>
</feature>
<protein>
    <submittedName>
        <fullName evidence="4">Uncharacterized protein</fullName>
    </submittedName>
</protein>
<keyword evidence="3" id="KW-0812">Transmembrane</keyword>
<accession>A0A8H6RCI0</accession>
<sequence length="1381" mass="157138">MLQPQNLAAIRRHALTSIATRATVTAIVRSSAAYTQSHSRGFLGWRRPNDYANKNDPSYYRLCKYRTLKTRAKLLEKLRRKGRWDWDVNQRPFFTSKHIRFASHVGRPKWYPRKGDEDAQEKKPEEIHEEDGFELSQREKEWKEQMEAMRKRIEQDPYEAVFGKRFEPFWSPLVPSWMREDMGLAGFSEPKDSPSAAPSTSSSKTDPVEKKQPAGQYKPLDPEPIRRNRSPSPRRDDVPEGQLTNYGYDSKKTVHRPEADGPNGQLTSYSYGSSTSWDSWTKKTRREEWDSVTGQTRRYEYDPISNRMVPLDAPKAAESEVTKLGSELKDHPNTSESPLMDHSFKANWIEKSRPEGSEASRLRAALKGQPKGSLSPLMAHGFKSVLSEKSSEAVDVPVKTSKTSLEVRKAIPVPTQNSEGKKTSVYFPSLLNTSLQTRATKASAVTRVPEKEVEALTAEDVRASVGNHKAEMQAKSSPQNDLNEIRARQYGKADIASSQWDQAEYRVMLEQQIRNLIRAKEKLLRHGSKAELAAIERKLDTTNQQLDQLDSLQAAKPATEPVAKLENVVEAVPKHESSTTLRSALDRLEAKESGKWTSEELLKLEEMRRSGVPYDQIMSRLGRSPKRSAIVSTDLDDSAAHESTGDHSDYKSNVPRDWEKQAELLQADRVRRTRGDPVKQAEDDILSMRKSGMRWIDIMNVRKAKYDAEKAEQKAVAEARDVEKNSKLEKANAMLEAEIQEQKFKMQAHENRYAHKIQSLRTELDTAYKQSSTNAEMHVDRIKYLEQELEKAQRAAGESSTIEKYHCETERYKKKIAELRKELDIAFKQSSTASEKHVERIRQLEKEVDSAQKNSAWKSKWEKHIYVNENQALRDQRDSTKMSSNIKEEKHLERIRQLERELAEARKQNMPAEATQAEGDMSANVTKYAKSNSKWYKQPASMPLDKELDKELAKYEQKKKNDQDLVREVRDIYELQYGKIDVNHRQTTPTMPRAQLARKEPQVVEVESDVDLGKALADFEKEQTYNFKRDNLEAEIAAQEKEAHEAQVLMAPESSFKMRSTIANELGLDKDVYGSRSIEKDAPKVIASDSSGKTPSQNQTSSGIQWAEPPLYKVLAYDSGNDLFSIATTSTNFTGKETPISIPEALSHLYQPVRFVSHFAELQKEGFQVIHGTKDLLVFKKVAKVESAAAPASVPLGLEDHGLTKGTETKKSVSVNPIDGTTEPETGSFASPTGFVGDRWDNIISSEGIAQSPSTVSNATSKSSPKSQSTSTATEPTSTESSDDIRHYPRIKREERVFSGNRLGKRSNHPRRHHHEPTPEEVKWLKKEWKSYRRRFRWAVWTGLGASALAYGIGAKMERDAREKRKENWEKILERSRGRFD</sequence>
<dbReference type="OrthoDB" id="3946750at2759"/>
<comment type="caution">
    <text evidence="4">The sequence shown here is derived from an EMBL/GenBank/DDBJ whole genome shotgun (WGS) entry which is preliminary data.</text>
</comment>
<keyword evidence="3" id="KW-1133">Transmembrane helix</keyword>
<feature type="compositionally biased region" description="Basic and acidic residues" evidence="2">
    <location>
        <begin position="249"/>
        <end position="259"/>
    </location>
</feature>
<feature type="region of interest" description="Disordered" evidence="2">
    <location>
        <begin position="1199"/>
        <end position="1235"/>
    </location>
</feature>
<keyword evidence="3" id="KW-0472">Membrane</keyword>
<dbReference type="Proteomes" id="UP000660729">
    <property type="component" value="Unassembled WGS sequence"/>
</dbReference>
<gene>
    <name evidence="4" type="ORF">HII31_09308</name>
</gene>
<name>A0A8H6RCI0_9PEZI</name>
<evidence type="ECO:0000313" key="4">
    <source>
        <dbReference type="EMBL" id="KAF7189330.1"/>
    </source>
</evidence>
<organism evidence="4 5">
    <name type="scientific">Pseudocercospora fuligena</name>
    <dbReference type="NCBI Taxonomy" id="685502"/>
    <lineage>
        <taxon>Eukaryota</taxon>
        <taxon>Fungi</taxon>
        <taxon>Dikarya</taxon>
        <taxon>Ascomycota</taxon>
        <taxon>Pezizomycotina</taxon>
        <taxon>Dothideomycetes</taxon>
        <taxon>Dothideomycetidae</taxon>
        <taxon>Mycosphaerellales</taxon>
        <taxon>Mycosphaerellaceae</taxon>
        <taxon>Pseudocercospora</taxon>
    </lineage>
</organism>
<evidence type="ECO:0000256" key="1">
    <source>
        <dbReference type="SAM" id="Coils"/>
    </source>
</evidence>
<feature type="coiled-coil region" evidence="1">
    <location>
        <begin position="725"/>
        <end position="854"/>
    </location>
</feature>
<feature type="compositionally biased region" description="Polar residues" evidence="2">
    <location>
        <begin position="1247"/>
        <end position="1256"/>
    </location>
</feature>
<feature type="compositionally biased region" description="Basic residues" evidence="2">
    <location>
        <begin position="1303"/>
        <end position="1315"/>
    </location>
</feature>
<feature type="coiled-coil region" evidence="1">
    <location>
        <begin position="1022"/>
        <end position="1049"/>
    </location>
</feature>
<reference evidence="4" key="1">
    <citation type="submission" date="2020-04" db="EMBL/GenBank/DDBJ databases">
        <title>Draft genome resource of the tomato pathogen Pseudocercospora fuligena.</title>
        <authorList>
            <person name="Zaccaron A."/>
        </authorList>
    </citation>
    <scope>NUCLEOTIDE SEQUENCE</scope>
    <source>
        <strain evidence="4">PF001</strain>
    </source>
</reference>
<feature type="compositionally biased region" description="Basic and acidic residues" evidence="2">
    <location>
        <begin position="1283"/>
        <end position="1297"/>
    </location>
</feature>
<feature type="region of interest" description="Disordered" evidence="2">
    <location>
        <begin position="316"/>
        <end position="340"/>
    </location>
</feature>
<feature type="compositionally biased region" description="Low complexity" evidence="2">
    <location>
        <begin position="1257"/>
        <end position="1280"/>
    </location>
</feature>
<keyword evidence="1" id="KW-0175">Coiled coil</keyword>
<feature type="region of interest" description="Disordered" evidence="2">
    <location>
        <begin position="185"/>
        <end position="300"/>
    </location>
</feature>
<keyword evidence="5" id="KW-1185">Reference proteome</keyword>
<feature type="compositionally biased region" description="Basic and acidic residues" evidence="2">
    <location>
        <begin position="638"/>
        <end position="653"/>
    </location>
</feature>
<feature type="region of interest" description="Disordered" evidence="2">
    <location>
        <begin position="111"/>
        <end position="138"/>
    </location>
</feature>
<feature type="compositionally biased region" description="Basic and acidic residues" evidence="2">
    <location>
        <begin position="1199"/>
        <end position="1211"/>
    </location>
</feature>